<dbReference type="AlphaFoldDB" id="A0A6C0JLK6"/>
<reference evidence="1" key="1">
    <citation type="journal article" date="2020" name="Nature">
        <title>Giant virus diversity and host interactions through global metagenomics.</title>
        <authorList>
            <person name="Schulz F."/>
            <person name="Roux S."/>
            <person name="Paez-Espino D."/>
            <person name="Jungbluth S."/>
            <person name="Walsh D.A."/>
            <person name="Denef V.J."/>
            <person name="McMahon K.D."/>
            <person name="Konstantinidis K.T."/>
            <person name="Eloe-Fadrosh E.A."/>
            <person name="Kyrpides N.C."/>
            <person name="Woyke T."/>
        </authorList>
    </citation>
    <scope>NUCLEOTIDE SEQUENCE</scope>
    <source>
        <strain evidence="1">GVMAG-M-3300027736-24</strain>
    </source>
</reference>
<evidence type="ECO:0008006" key="2">
    <source>
        <dbReference type="Google" id="ProtNLM"/>
    </source>
</evidence>
<evidence type="ECO:0000313" key="1">
    <source>
        <dbReference type="EMBL" id="QHU05640.1"/>
    </source>
</evidence>
<accession>A0A6C0JLK6</accession>
<name>A0A6C0JLK6_9ZZZZ</name>
<protein>
    <recommendedName>
        <fullName evidence="2">KOW domain-containing protein</fullName>
    </recommendedName>
</protein>
<dbReference type="EMBL" id="MN740417">
    <property type="protein sequence ID" value="QHU05640.1"/>
    <property type="molecule type" value="Genomic_DNA"/>
</dbReference>
<sequence>MSFKVDKTVELTEDCGDVPKFTKGIILKISRESGIVQGRLVEFHIDGKKGTFPMRVPLSVIRIVS</sequence>
<proteinExistence type="predicted"/>
<organism evidence="1">
    <name type="scientific">viral metagenome</name>
    <dbReference type="NCBI Taxonomy" id="1070528"/>
    <lineage>
        <taxon>unclassified sequences</taxon>
        <taxon>metagenomes</taxon>
        <taxon>organismal metagenomes</taxon>
    </lineage>
</organism>